<dbReference type="EMBL" id="JAPXFL010000001">
    <property type="protein sequence ID" value="KAK9511614.1"/>
    <property type="molecule type" value="Genomic_DNA"/>
</dbReference>
<comment type="caution">
    <text evidence="2">The sequence shown here is derived from an EMBL/GenBank/DDBJ whole genome shotgun (WGS) entry which is preliminary data.</text>
</comment>
<dbReference type="PANTHER" id="PTHR31493">
    <property type="entry name" value="NAZO FAMILY MEMBER"/>
    <property type="match status" value="1"/>
</dbReference>
<dbReference type="AlphaFoldDB" id="A0AAW1DS76"/>
<dbReference type="PANTHER" id="PTHR31493:SF1">
    <property type="entry name" value="PROTEIN C19ORF12"/>
    <property type="match status" value="1"/>
</dbReference>
<reference evidence="2 3" key="1">
    <citation type="submission" date="2022-12" db="EMBL/GenBank/DDBJ databases">
        <title>Chromosome-level genome assembly of true bugs.</title>
        <authorList>
            <person name="Ma L."/>
            <person name="Li H."/>
        </authorList>
    </citation>
    <scope>NUCLEOTIDE SEQUENCE [LARGE SCALE GENOMIC DNA]</scope>
    <source>
        <strain evidence="2">Lab_2022b</strain>
    </source>
</reference>
<keyword evidence="3" id="KW-1185">Reference proteome</keyword>
<evidence type="ECO:0000256" key="1">
    <source>
        <dbReference type="ARBA" id="ARBA00029457"/>
    </source>
</evidence>
<protein>
    <submittedName>
        <fullName evidence="2">Uncharacterized protein</fullName>
    </submittedName>
</protein>
<dbReference type="InterPro" id="IPR033369">
    <property type="entry name" value="C19orf12"/>
</dbReference>
<evidence type="ECO:0000313" key="2">
    <source>
        <dbReference type="EMBL" id="KAK9511614.1"/>
    </source>
</evidence>
<evidence type="ECO:0000313" key="3">
    <source>
        <dbReference type="Proteomes" id="UP001461498"/>
    </source>
</evidence>
<proteinExistence type="inferred from homology"/>
<accession>A0AAW1DS76</accession>
<gene>
    <name evidence="2" type="ORF">O3M35_000238</name>
</gene>
<dbReference type="Pfam" id="PF20721">
    <property type="entry name" value="C19orf12"/>
    <property type="match status" value="1"/>
</dbReference>
<dbReference type="Proteomes" id="UP001461498">
    <property type="component" value="Unassembled WGS sequence"/>
</dbReference>
<name>A0AAW1DS76_9HEMI</name>
<comment type="similarity">
    <text evidence="1">Belongs to the C19orf12 family.</text>
</comment>
<organism evidence="2 3">
    <name type="scientific">Rhynocoris fuscipes</name>
    <dbReference type="NCBI Taxonomy" id="488301"/>
    <lineage>
        <taxon>Eukaryota</taxon>
        <taxon>Metazoa</taxon>
        <taxon>Ecdysozoa</taxon>
        <taxon>Arthropoda</taxon>
        <taxon>Hexapoda</taxon>
        <taxon>Insecta</taxon>
        <taxon>Pterygota</taxon>
        <taxon>Neoptera</taxon>
        <taxon>Paraneoptera</taxon>
        <taxon>Hemiptera</taxon>
        <taxon>Heteroptera</taxon>
        <taxon>Panheteroptera</taxon>
        <taxon>Cimicomorpha</taxon>
        <taxon>Reduviidae</taxon>
        <taxon>Harpactorinae</taxon>
        <taxon>Harpactorini</taxon>
        <taxon>Rhynocoris</taxon>
    </lineage>
</organism>
<sequence>MPIDYVELIEAAEVVAEQEQMKVAMKFSLGGAMFTSCTTLIGGVVGGPIGLGVGGTLGGVLSAIYSRGKFKSVVSIIREDLSESQKLKLAEHLERAVRDFQITDLIKIALLLKSNEALYMEIFKALKFFLENEMKLQLTQ</sequence>